<accession>C8WQ78</accession>
<evidence type="ECO:0000256" key="7">
    <source>
        <dbReference type="ARBA" id="ARBA00023125"/>
    </source>
</evidence>
<dbReference type="SMART" id="SM00529">
    <property type="entry name" value="HTH_DTXR"/>
    <property type="match status" value="1"/>
</dbReference>
<keyword evidence="5" id="KW-0678">Repressor</keyword>
<evidence type="ECO:0000256" key="6">
    <source>
        <dbReference type="ARBA" id="ARBA00023015"/>
    </source>
</evidence>
<dbReference type="AlphaFoldDB" id="C8WQ78"/>
<dbReference type="GO" id="GO:0003677">
    <property type="term" value="F:DNA binding"/>
    <property type="evidence" value="ECO:0007669"/>
    <property type="project" value="UniProtKB-KW"/>
</dbReference>
<dbReference type="eggNOG" id="COG1321">
    <property type="taxonomic scope" value="Bacteria"/>
</dbReference>
<comment type="similarity">
    <text evidence="2">Belongs to the DtxR/MntR family.</text>
</comment>
<dbReference type="HOGENOM" id="CLU_069532_3_0_9"/>
<dbReference type="InterPro" id="IPR036390">
    <property type="entry name" value="WH_DNA-bd_sf"/>
</dbReference>
<gene>
    <name evidence="13" type="ordered locus">Aaci_2011</name>
</gene>
<evidence type="ECO:0000256" key="9">
    <source>
        <dbReference type="ARBA" id="ARBA00023163"/>
    </source>
</evidence>
<dbReference type="PANTHER" id="PTHR33238:SF11">
    <property type="entry name" value="TRANSCRIPTIONAL REGULATOR MNTR"/>
    <property type="match status" value="1"/>
</dbReference>
<evidence type="ECO:0000256" key="8">
    <source>
        <dbReference type="ARBA" id="ARBA00023159"/>
    </source>
</evidence>
<evidence type="ECO:0000313" key="13">
    <source>
        <dbReference type="EMBL" id="ACV59023.1"/>
    </source>
</evidence>
<keyword evidence="9" id="KW-0804">Transcription</keyword>
<dbReference type="InterPro" id="IPR022687">
    <property type="entry name" value="HTH_DTXR"/>
</dbReference>
<dbReference type="InterPro" id="IPR022689">
    <property type="entry name" value="Iron_dep_repressor"/>
</dbReference>
<evidence type="ECO:0000256" key="11">
    <source>
        <dbReference type="ARBA" id="ARBA00032593"/>
    </source>
</evidence>
<dbReference type="EMBL" id="CP001727">
    <property type="protein sequence ID" value="ACV59023.1"/>
    <property type="molecule type" value="Genomic_DNA"/>
</dbReference>
<dbReference type="Gene3D" id="1.10.60.10">
    <property type="entry name" value="Iron dependent repressor, metal binding and dimerisation domain"/>
    <property type="match status" value="1"/>
</dbReference>
<dbReference type="FunFam" id="1.10.10.10:FF:000189">
    <property type="entry name" value="HTH-type transcriptional regulator MntR"/>
    <property type="match status" value="1"/>
</dbReference>
<evidence type="ECO:0000256" key="3">
    <source>
        <dbReference type="ARBA" id="ARBA00011738"/>
    </source>
</evidence>
<comment type="subunit">
    <text evidence="3">Homodimer.</text>
</comment>
<dbReference type="Gene3D" id="1.10.10.10">
    <property type="entry name" value="Winged helix-like DNA-binding domain superfamily/Winged helix DNA-binding domain"/>
    <property type="match status" value="1"/>
</dbReference>
<dbReference type="NCBIfam" id="NF003025">
    <property type="entry name" value="PRK03902.1"/>
    <property type="match status" value="1"/>
</dbReference>
<dbReference type="SUPFAM" id="SSF47979">
    <property type="entry name" value="Iron-dependent repressor protein, dimerization domain"/>
    <property type="match status" value="1"/>
</dbReference>
<reference evidence="14" key="1">
    <citation type="submission" date="2009-09" db="EMBL/GenBank/DDBJ databases">
        <title>The complete chromosome of Alicyclobacillus acidocaldarius subsp. acidocaldarius DSM 446.</title>
        <authorList>
            <consortium name="US DOE Joint Genome Institute (JGI-PGF)"/>
            <person name="Lucas S."/>
            <person name="Copeland A."/>
            <person name="Lapidus A."/>
            <person name="Glavina del Rio T."/>
            <person name="Dalin E."/>
            <person name="Tice H."/>
            <person name="Bruce D."/>
            <person name="Goodwin L."/>
            <person name="Pitluck S."/>
            <person name="Kyrpides N."/>
            <person name="Mavromatis K."/>
            <person name="Ivanova N."/>
            <person name="Ovchinnikova G."/>
            <person name="Chertkov O."/>
            <person name="Sims D."/>
            <person name="Brettin T."/>
            <person name="Detter J.C."/>
            <person name="Han C."/>
            <person name="Larimer F."/>
            <person name="Land M."/>
            <person name="Hauser L."/>
            <person name="Markowitz V."/>
            <person name="Cheng J.-F."/>
            <person name="Hugenholtz P."/>
            <person name="Woyke T."/>
            <person name="Wu D."/>
            <person name="Pukall R."/>
            <person name="Klenk H.-P."/>
            <person name="Eisen J.A."/>
        </authorList>
    </citation>
    <scope>NUCLEOTIDE SEQUENCE [LARGE SCALE GENOMIC DNA]</scope>
    <source>
        <strain evidence="14">ATCC 27009 / DSM 446 / BCRC 14685 / JCM 5260 / KCTC 1825 / NBRC 15652 / NCIMB 11725 / NRRL B-14509 / 104-IA</strain>
    </source>
</reference>
<evidence type="ECO:0000313" key="14">
    <source>
        <dbReference type="Proteomes" id="UP000001917"/>
    </source>
</evidence>
<protein>
    <recommendedName>
        <fullName evidence="11">Manganese transport regulator</fullName>
    </recommendedName>
</protein>
<dbReference type="InterPro" id="IPR050536">
    <property type="entry name" value="DtxR_MntR_Metal-Reg"/>
</dbReference>
<organism evidence="13 14">
    <name type="scientific">Alicyclobacillus acidocaldarius subsp. acidocaldarius (strain ATCC 27009 / DSM 446 / BCRC 14685 / JCM 5260 / KCTC 1825 / NBRC 15652 / NCIMB 11725 / NRRL B-14509 / 104-IA)</name>
    <name type="common">Bacillus acidocaldarius</name>
    <dbReference type="NCBI Taxonomy" id="521098"/>
    <lineage>
        <taxon>Bacteria</taxon>
        <taxon>Bacillati</taxon>
        <taxon>Bacillota</taxon>
        <taxon>Bacilli</taxon>
        <taxon>Bacillales</taxon>
        <taxon>Alicyclobacillaceae</taxon>
        <taxon>Alicyclobacillus</taxon>
    </lineage>
</organism>
<dbReference type="GO" id="GO:0046914">
    <property type="term" value="F:transition metal ion binding"/>
    <property type="evidence" value="ECO:0007669"/>
    <property type="project" value="InterPro"/>
</dbReference>
<keyword evidence="8" id="KW-0010">Activator</keyword>
<dbReference type="GO" id="GO:0005737">
    <property type="term" value="C:cytoplasm"/>
    <property type="evidence" value="ECO:0007669"/>
    <property type="project" value="UniProtKB-SubCell"/>
</dbReference>
<sequence>MLTPSMEDYLEKIYELIHEKGYARVSDIANSLAVQPSSVTKMLQKLDENEYVSYEKYRGIVLTARGHKMGRLMKERHAMLADFLRMLGVQEDTLQKDVEGIEHHVSPATLEALQSLVLFLQSHPDVLSSFLAFREQSSERSSP</sequence>
<dbReference type="InterPro" id="IPR001367">
    <property type="entry name" value="Fe_dep_repressor"/>
</dbReference>
<evidence type="ECO:0000256" key="10">
    <source>
        <dbReference type="ARBA" id="ARBA00023211"/>
    </source>
</evidence>
<evidence type="ECO:0000256" key="2">
    <source>
        <dbReference type="ARBA" id="ARBA00007871"/>
    </source>
</evidence>
<keyword evidence="7" id="KW-0238">DNA-binding</keyword>
<dbReference type="PANTHER" id="PTHR33238">
    <property type="entry name" value="IRON (METAL) DEPENDENT REPRESSOR, DTXR FAMILY"/>
    <property type="match status" value="1"/>
</dbReference>
<dbReference type="PROSITE" id="PS50944">
    <property type="entry name" value="HTH_DTXR"/>
    <property type="match status" value="1"/>
</dbReference>
<dbReference type="GO" id="GO:0046983">
    <property type="term" value="F:protein dimerization activity"/>
    <property type="evidence" value="ECO:0007669"/>
    <property type="project" value="InterPro"/>
</dbReference>
<evidence type="ECO:0000256" key="1">
    <source>
        <dbReference type="ARBA" id="ARBA00004496"/>
    </source>
</evidence>
<dbReference type="SUPFAM" id="SSF46785">
    <property type="entry name" value="Winged helix' DNA-binding domain"/>
    <property type="match status" value="1"/>
</dbReference>
<evidence type="ECO:0000259" key="12">
    <source>
        <dbReference type="PROSITE" id="PS50944"/>
    </source>
</evidence>
<keyword evidence="14" id="KW-1185">Reference proteome</keyword>
<dbReference type="InterPro" id="IPR036421">
    <property type="entry name" value="Fe_dep_repressor_sf"/>
</dbReference>
<dbReference type="GO" id="GO:0003700">
    <property type="term" value="F:DNA-binding transcription factor activity"/>
    <property type="evidence" value="ECO:0007669"/>
    <property type="project" value="InterPro"/>
</dbReference>
<dbReference type="Pfam" id="PF01325">
    <property type="entry name" value="Fe_dep_repress"/>
    <property type="match status" value="1"/>
</dbReference>
<dbReference type="Proteomes" id="UP000001917">
    <property type="component" value="Chromosome"/>
</dbReference>
<dbReference type="Pfam" id="PF02742">
    <property type="entry name" value="Fe_dep_repr_C"/>
    <property type="match status" value="1"/>
</dbReference>
<keyword evidence="10" id="KW-0464">Manganese</keyword>
<dbReference type="KEGG" id="aac:Aaci_2011"/>
<evidence type="ECO:0000256" key="4">
    <source>
        <dbReference type="ARBA" id="ARBA00022490"/>
    </source>
</evidence>
<dbReference type="InterPro" id="IPR036388">
    <property type="entry name" value="WH-like_DNA-bd_sf"/>
</dbReference>
<evidence type="ECO:0000256" key="5">
    <source>
        <dbReference type="ARBA" id="ARBA00022491"/>
    </source>
</evidence>
<feature type="domain" description="HTH dtxR-type" evidence="12">
    <location>
        <begin position="2"/>
        <end position="63"/>
    </location>
</feature>
<comment type="subcellular location">
    <subcellularLocation>
        <location evidence="1">Cytoplasm</location>
    </subcellularLocation>
</comment>
<name>C8WQ78_ALIAD</name>
<dbReference type="STRING" id="521098.Aaci_2011"/>
<reference evidence="13 14" key="2">
    <citation type="journal article" date="2010" name="Stand. Genomic Sci.">
        <title>Complete genome sequence of Alicyclobacillus acidocaldarius type strain (104-IA).</title>
        <authorList>
            <person name="Mavromatis K."/>
            <person name="Sikorski J."/>
            <person name="Lapidus A."/>
            <person name="Glavina Del Rio T."/>
            <person name="Copeland A."/>
            <person name="Tice H."/>
            <person name="Cheng J.F."/>
            <person name="Lucas S."/>
            <person name="Chen F."/>
            <person name="Nolan M."/>
            <person name="Bruce D."/>
            <person name="Goodwin L."/>
            <person name="Pitluck S."/>
            <person name="Ivanova N."/>
            <person name="Ovchinnikova G."/>
            <person name="Pati A."/>
            <person name="Chen A."/>
            <person name="Palaniappan K."/>
            <person name="Land M."/>
            <person name="Hauser L."/>
            <person name="Chang Y.J."/>
            <person name="Jeffries C.D."/>
            <person name="Chain P."/>
            <person name="Meincke L."/>
            <person name="Sims D."/>
            <person name="Chertkov O."/>
            <person name="Han C."/>
            <person name="Brettin T."/>
            <person name="Detter J.C."/>
            <person name="Wahrenburg C."/>
            <person name="Rohde M."/>
            <person name="Pukall R."/>
            <person name="Goker M."/>
            <person name="Bristow J."/>
            <person name="Eisen J.A."/>
            <person name="Markowitz V."/>
            <person name="Hugenholtz P."/>
            <person name="Klenk H.P."/>
            <person name="Kyrpides N.C."/>
        </authorList>
    </citation>
    <scope>NUCLEOTIDE SEQUENCE [LARGE SCALE GENOMIC DNA]</scope>
    <source>
        <strain evidence="14">ATCC 27009 / DSM 446 / BCRC 14685 / JCM 5260 / KCTC 1825 / NBRC 15652 / NCIMB 11725 / NRRL B-14509 / 104-IA</strain>
    </source>
</reference>
<keyword evidence="6" id="KW-0805">Transcription regulation</keyword>
<proteinExistence type="inferred from homology"/>
<keyword evidence="4" id="KW-0963">Cytoplasm</keyword>